<dbReference type="AlphaFoldDB" id="A0A4V2PBM8"/>
<dbReference type="EMBL" id="SMFT01000003">
    <property type="protein sequence ID" value="TCJ97955.1"/>
    <property type="molecule type" value="Genomic_DNA"/>
</dbReference>
<keyword evidence="2" id="KW-1185">Reference proteome</keyword>
<reference evidence="1 2" key="1">
    <citation type="submission" date="2019-03" db="EMBL/GenBank/DDBJ databases">
        <title>Genomic Encyclopedia of Type Strains, Phase IV (KMG-IV): sequencing the most valuable type-strain genomes for metagenomic binning, comparative biology and taxonomic classification.</title>
        <authorList>
            <person name="Goeker M."/>
        </authorList>
    </citation>
    <scope>NUCLEOTIDE SEQUENCE [LARGE SCALE GENOMIC DNA]</scope>
    <source>
        <strain evidence="1 2">DSM 15534</strain>
    </source>
</reference>
<evidence type="ECO:0000313" key="2">
    <source>
        <dbReference type="Proteomes" id="UP000294702"/>
    </source>
</evidence>
<gene>
    <name evidence="1" type="ORF">EV694_1551</name>
</gene>
<protein>
    <submittedName>
        <fullName evidence="1">Ash family protein</fullName>
    </submittedName>
</protein>
<dbReference type="NCBIfam" id="NF033153">
    <property type="entry name" value="phage_ICD_like"/>
    <property type="match status" value="1"/>
</dbReference>
<organism evidence="1 2">
    <name type="scientific">Volucribacter psittacicida</name>
    <dbReference type="NCBI Taxonomy" id="203482"/>
    <lineage>
        <taxon>Bacteria</taxon>
        <taxon>Pseudomonadati</taxon>
        <taxon>Pseudomonadota</taxon>
        <taxon>Gammaproteobacteria</taxon>
        <taxon>Pasteurellales</taxon>
        <taxon>Pasteurellaceae</taxon>
        <taxon>Volucribacter</taxon>
    </lineage>
</organism>
<name>A0A4V2PBM8_9PAST</name>
<dbReference type="OrthoDB" id="5675328at2"/>
<sequence length="183" mass="20901">MSKIKNLKLFLAQNRIFLLTNDRNLNYIRTALAKSNAEPENSNLYKANSTPKACFFIRSIRTPQARQRRHSMVAYSGKGFALCCVPCIAVSQPVIRYRPEPENFQAVTLNNQYKDIAEMIYQFLGVSRQHYDPAQAEQIRILAESENQARVYLARDYVLILLGRLPNSAKNDRTLVIKGGVYA</sequence>
<dbReference type="Proteomes" id="UP000294702">
    <property type="component" value="Unassembled WGS sequence"/>
</dbReference>
<evidence type="ECO:0000313" key="1">
    <source>
        <dbReference type="EMBL" id="TCJ97955.1"/>
    </source>
</evidence>
<accession>A0A4V2PBM8</accession>
<dbReference type="InterPro" id="IPR018880">
    <property type="entry name" value="Phage_P4_Ash"/>
</dbReference>
<dbReference type="Pfam" id="PF10554">
    <property type="entry name" value="Phage_ASH"/>
    <property type="match status" value="1"/>
</dbReference>
<comment type="caution">
    <text evidence="1">The sequence shown here is derived from an EMBL/GenBank/DDBJ whole genome shotgun (WGS) entry which is preliminary data.</text>
</comment>
<proteinExistence type="predicted"/>